<dbReference type="InterPro" id="IPR036291">
    <property type="entry name" value="NAD(P)-bd_dom_sf"/>
</dbReference>
<dbReference type="PANTHER" id="PTHR11695">
    <property type="entry name" value="ALCOHOL DEHYDROGENASE RELATED"/>
    <property type="match status" value="1"/>
</dbReference>
<feature type="domain" description="Enoyl reductase (ER)" evidence="1">
    <location>
        <begin position="17"/>
        <end position="345"/>
    </location>
</feature>
<name>A0A9P7GRS0_9AGAR</name>
<dbReference type="GO" id="GO:0005739">
    <property type="term" value="C:mitochondrion"/>
    <property type="evidence" value="ECO:0007669"/>
    <property type="project" value="TreeGrafter"/>
</dbReference>
<dbReference type="InterPro" id="IPR050700">
    <property type="entry name" value="YIM1/Zinc_Alcohol_DH_Fams"/>
</dbReference>
<evidence type="ECO:0000313" key="2">
    <source>
        <dbReference type="EMBL" id="KAG5654200.1"/>
    </source>
</evidence>
<dbReference type="PANTHER" id="PTHR11695:SF294">
    <property type="entry name" value="RETICULON-4-INTERACTING PROTEIN 1, MITOCHONDRIAL"/>
    <property type="match status" value="1"/>
</dbReference>
<evidence type="ECO:0000259" key="1">
    <source>
        <dbReference type="SMART" id="SM00829"/>
    </source>
</evidence>
<dbReference type="InterPro" id="IPR011032">
    <property type="entry name" value="GroES-like_sf"/>
</dbReference>
<dbReference type="SUPFAM" id="SSF50129">
    <property type="entry name" value="GroES-like"/>
    <property type="match status" value="1"/>
</dbReference>
<gene>
    <name evidence="2" type="ORF">H0H81_006233</name>
</gene>
<accession>A0A9P7GRS0</accession>
<organism evidence="2 3">
    <name type="scientific">Sphagnurus paluster</name>
    <dbReference type="NCBI Taxonomy" id="117069"/>
    <lineage>
        <taxon>Eukaryota</taxon>
        <taxon>Fungi</taxon>
        <taxon>Dikarya</taxon>
        <taxon>Basidiomycota</taxon>
        <taxon>Agaricomycotina</taxon>
        <taxon>Agaricomycetes</taxon>
        <taxon>Agaricomycetidae</taxon>
        <taxon>Agaricales</taxon>
        <taxon>Tricholomatineae</taxon>
        <taxon>Lyophyllaceae</taxon>
        <taxon>Sphagnurus</taxon>
    </lineage>
</organism>
<dbReference type="EMBL" id="JABCKI010000016">
    <property type="protein sequence ID" value="KAG5654200.1"/>
    <property type="molecule type" value="Genomic_DNA"/>
</dbReference>
<dbReference type="Gene3D" id="3.40.50.720">
    <property type="entry name" value="NAD(P)-binding Rossmann-like Domain"/>
    <property type="match status" value="1"/>
</dbReference>
<keyword evidence="3" id="KW-1185">Reference proteome</keyword>
<proteinExistence type="predicted"/>
<dbReference type="CDD" id="cd08267">
    <property type="entry name" value="MDR1"/>
    <property type="match status" value="1"/>
</dbReference>
<dbReference type="Pfam" id="PF08240">
    <property type="entry name" value="ADH_N"/>
    <property type="match status" value="1"/>
</dbReference>
<dbReference type="SUPFAM" id="SSF51735">
    <property type="entry name" value="NAD(P)-binding Rossmann-fold domains"/>
    <property type="match status" value="1"/>
</dbReference>
<sequence>MTTIPTTQKAWVEECRGTPSKSLRLREDWPVPSTLQPGEVLVKVQACGLNPAGYKIMGAFPDFVLGRPIPSGMDLLGVIADANDSQYAKGDLVYGFLSLALCKSTTQGALCEYVRIPTTHIVPRPLVISPLSAAGLGMVVLTAYTALVELAHLEAGQSVFVYGGSSGVGIAAIQIAKARGARVVASASGKNEAFVRGVGADEFIDYTLQPIHEYLTSHPPNTPFDVIFEAIGIADSSLYTNSPAYLKPNGVFVSNGPFPSSASVAEIWKFAKTILAISTPRWLGGTPRRWTYVNNIYSQAKLEATQVYVAQGKLNPPIDTAFNFKEAIAGYERLMTKRATGKVVVKVDPAT</sequence>
<reference evidence="2" key="2">
    <citation type="submission" date="2021-10" db="EMBL/GenBank/DDBJ databases">
        <title>Phylogenomics reveals ancestral predisposition of the termite-cultivated fungus Termitomyces towards a domesticated lifestyle.</title>
        <authorList>
            <person name="Auxier B."/>
            <person name="Grum-Grzhimaylo A."/>
            <person name="Cardenas M.E."/>
            <person name="Lodge J.D."/>
            <person name="Laessoe T."/>
            <person name="Pedersen O."/>
            <person name="Smith M.E."/>
            <person name="Kuyper T.W."/>
            <person name="Franco-Molano E.A."/>
            <person name="Baroni T.J."/>
            <person name="Aanen D.K."/>
        </authorList>
    </citation>
    <scope>NUCLEOTIDE SEQUENCE</scope>
    <source>
        <strain evidence="2">D49</strain>
    </source>
</reference>
<dbReference type="AlphaFoldDB" id="A0A9P7GRS0"/>
<comment type="caution">
    <text evidence="2">The sequence shown here is derived from an EMBL/GenBank/DDBJ whole genome shotgun (WGS) entry which is preliminary data.</text>
</comment>
<dbReference type="InterPro" id="IPR020843">
    <property type="entry name" value="ER"/>
</dbReference>
<dbReference type="InterPro" id="IPR013154">
    <property type="entry name" value="ADH-like_N"/>
</dbReference>
<dbReference type="Gene3D" id="3.90.180.10">
    <property type="entry name" value="Medium-chain alcohol dehydrogenases, catalytic domain"/>
    <property type="match status" value="1"/>
</dbReference>
<dbReference type="OrthoDB" id="3509362at2759"/>
<dbReference type="Proteomes" id="UP000717328">
    <property type="component" value="Unassembled WGS sequence"/>
</dbReference>
<dbReference type="SMART" id="SM00829">
    <property type="entry name" value="PKS_ER"/>
    <property type="match status" value="1"/>
</dbReference>
<evidence type="ECO:0000313" key="3">
    <source>
        <dbReference type="Proteomes" id="UP000717328"/>
    </source>
</evidence>
<dbReference type="GO" id="GO:0016491">
    <property type="term" value="F:oxidoreductase activity"/>
    <property type="evidence" value="ECO:0007669"/>
    <property type="project" value="InterPro"/>
</dbReference>
<protein>
    <recommendedName>
        <fullName evidence="1">Enoyl reductase (ER) domain-containing protein</fullName>
    </recommendedName>
</protein>
<dbReference type="Pfam" id="PF13602">
    <property type="entry name" value="ADH_zinc_N_2"/>
    <property type="match status" value="1"/>
</dbReference>
<reference evidence="2" key="1">
    <citation type="submission" date="2021-02" db="EMBL/GenBank/DDBJ databases">
        <authorList>
            <person name="Nieuwenhuis M."/>
            <person name="Van De Peppel L.J.J."/>
        </authorList>
    </citation>
    <scope>NUCLEOTIDE SEQUENCE</scope>
    <source>
        <strain evidence="2">D49</strain>
    </source>
</reference>